<proteinExistence type="predicted"/>
<dbReference type="PANTHER" id="PTHR33545">
    <property type="entry name" value="UPF0750 MEMBRANE PROTEIN YITT-RELATED"/>
    <property type="match status" value="1"/>
</dbReference>
<dbReference type="RefSeq" id="WP_135073540.1">
    <property type="nucleotide sequence ID" value="NZ_SPSB01000003.1"/>
</dbReference>
<evidence type="ECO:0000256" key="6">
    <source>
        <dbReference type="SAM" id="Phobius"/>
    </source>
</evidence>
<reference evidence="8 9" key="1">
    <citation type="submission" date="2019-03" db="EMBL/GenBank/DDBJ databases">
        <title>Algoriphagus sp. nov, a new strain isolated from root system soil of mangrove plant Kandelia.</title>
        <authorList>
            <person name="Yin Q."/>
            <person name="Wang K."/>
            <person name="Song Z."/>
        </authorList>
    </citation>
    <scope>NUCLEOTIDE SEQUENCE [LARGE SCALE GENOMIC DNA]</scope>
    <source>
        <strain evidence="8 9">XY-J91</strain>
    </source>
</reference>
<evidence type="ECO:0000259" key="7">
    <source>
        <dbReference type="Pfam" id="PF10035"/>
    </source>
</evidence>
<dbReference type="OrthoDB" id="265478at2"/>
<evidence type="ECO:0000256" key="2">
    <source>
        <dbReference type="ARBA" id="ARBA00022475"/>
    </source>
</evidence>
<dbReference type="PANTHER" id="PTHR33545:SF3">
    <property type="entry name" value="UPF0750 MEMBRANE PROTEIN YQFU"/>
    <property type="match status" value="1"/>
</dbReference>
<name>A0A4Y9QNV0_9BACT</name>
<dbReference type="Gene3D" id="3.30.70.120">
    <property type="match status" value="1"/>
</dbReference>
<keyword evidence="3 6" id="KW-0812">Transmembrane</keyword>
<evidence type="ECO:0000256" key="3">
    <source>
        <dbReference type="ARBA" id="ARBA00022692"/>
    </source>
</evidence>
<feature type="transmembrane region" description="Helical" evidence="6">
    <location>
        <begin position="26"/>
        <end position="44"/>
    </location>
</feature>
<dbReference type="InterPro" id="IPR003740">
    <property type="entry name" value="YitT"/>
</dbReference>
<dbReference type="Proteomes" id="UP000297647">
    <property type="component" value="Unassembled WGS sequence"/>
</dbReference>
<sequence length="300" mass="32890">MVNQLLNIPNSARAKKIIIWRQVKDVLFIGIGVVMASIGLKGFLLPNGFFDGGAMGVSLLLEILTPIDLSFLIILVNLPFIYLGYKQLSFRFAVKSTLAIFALALLVHYIELPIITADKLLIAVFGGFFLGSGIGFAIRGGAVIDGTEVLAIQVSRRSSLTVGDFITVFNVFLFIVAAFLVGLETAMYSMLTYFSASRTVDFLINGVEEYIGVMIISDFADDIKSKVTYDLGRGVTAFKADGGFGEKAKNPDRNVLFTVVTRLEVTRVLTEIEKIDPKAFVIQYPIKDTKGGMIKKRPLH</sequence>
<gene>
    <name evidence="8" type="ORF">E4S40_09815</name>
</gene>
<feature type="transmembrane region" description="Helical" evidence="6">
    <location>
        <begin position="64"/>
        <end position="85"/>
    </location>
</feature>
<keyword evidence="9" id="KW-1185">Reference proteome</keyword>
<dbReference type="EMBL" id="SPSB01000003">
    <property type="protein sequence ID" value="TFV94321.1"/>
    <property type="molecule type" value="Genomic_DNA"/>
</dbReference>
<evidence type="ECO:0000313" key="8">
    <source>
        <dbReference type="EMBL" id="TFV94321.1"/>
    </source>
</evidence>
<dbReference type="InterPro" id="IPR015867">
    <property type="entry name" value="N-reg_PII/ATP_PRibTrfase_C"/>
</dbReference>
<dbReference type="InterPro" id="IPR019264">
    <property type="entry name" value="DUF2179"/>
</dbReference>
<keyword evidence="4 6" id="KW-1133">Transmembrane helix</keyword>
<evidence type="ECO:0000313" key="9">
    <source>
        <dbReference type="Proteomes" id="UP000297647"/>
    </source>
</evidence>
<feature type="transmembrane region" description="Helical" evidence="6">
    <location>
        <begin position="92"/>
        <end position="110"/>
    </location>
</feature>
<feature type="transmembrane region" description="Helical" evidence="6">
    <location>
        <begin position="165"/>
        <end position="191"/>
    </location>
</feature>
<keyword evidence="5 6" id="KW-0472">Membrane</keyword>
<evidence type="ECO:0000256" key="1">
    <source>
        <dbReference type="ARBA" id="ARBA00004651"/>
    </source>
</evidence>
<dbReference type="Pfam" id="PF10035">
    <property type="entry name" value="DUF2179"/>
    <property type="match status" value="1"/>
</dbReference>
<comment type="subcellular location">
    <subcellularLocation>
        <location evidence="1">Cell membrane</location>
        <topology evidence="1">Multi-pass membrane protein</topology>
    </subcellularLocation>
</comment>
<dbReference type="CDD" id="cd16380">
    <property type="entry name" value="YitT_C"/>
    <property type="match status" value="1"/>
</dbReference>
<dbReference type="AlphaFoldDB" id="A0A4Y9QNV0"/>
<dbReference type="InterPro" id="IPR051461">
    <property type="entry name" value="UPF0750_membrane"/>
</dbReference>
<keyword evidence="2" id="KW-1003">Cell membrane</keyword>
<feature type="transmembrane region" description="Helical" evidence="6">
    <location>
        <begin position="122"/>
        <end position="144"/>
    </location>
</feature>
<organism evidence="8 9">
    <name type="scientific">Algoriphagus kandeliae</name>
    <dbReference type="NCBI Taxonomy" id="2562278"/>
    <lineage>
        <taxon>Bacteria</taxon>
        <taxon>Pseudomonadati</taxon>
        <taxon>Bacteroidota</taxon>
        <taxon>Cytophagia</taxon>
        <taxon>Cytophagales</taxon>
        <taxon>Cyclobacteriaceae</taxon>
        <taxon>Algoriphagus</taxon>
    </lineage>
</organism>
<dbReference type="GO" id="GO:0005886">
    <property type="term" value="C:plasma membrane"/>
    <property type="evidence" value="ECO:0007669"/>
    <property type="project" value="UniProtKB-SubCell"/>
</dbReference>
<dbReference type="Pfam" id="PF02588">
    <property type="entry name" value="YitT_membrane"/>
    <property type="match status" value="1"/>
</dbReference>
<protein>
    <submittedName>
        <fullName evidence="8">YitT family protein</fullName>
    </submittedName>
</protein>
<comment type="caution">
    <text evidence="8">The sequence shown here is derived from an EMBL/GenBank/DDBJ whole genome shotgun (WGS) entry which is preliminary data.</text>
</comment>
<evidence type="ECO:0000256" key="4">
    <source>
        <dbReference type="ARBA" id="ARBA00022989"/>
    </source>
</evidence>
<accession>A0A4Y9QNV0</accession>
<evidence type="ECO:0000256" key="5">
    <source>
        <dbReference type="ARBA" id="ARBA00023136"/>
    </source>
</evidence>
<dbReference type="PIRSF" id="PIRSF006483">
    <property type="entry name" value="Membrane_protein_YitT"/>
    <property type="match status" value="1"/>
</dbReference>
<feature type="domain" description="DUF2179" evidence="7">
    <location>
        <begin position="233"/>
        <end position="291"/>
    </location>
</feature>